<protein>
    <submittedName>
        <fullName evidence="1">Uncharacterized protein</fullName>
    </submittedName>
</protein>
<proteinExistence type="predicted"/>
<keyword evidence="2" id="KW-1185">Reference proteome</keyword>
<organism evidence="1 2">
    <name type="scientific">Linnemannia exigua</name>
    <dbReference type="NCBI Taxonomy" id="604196"/>
    <lineage>
        <taxon>Eukaryota</taxon>
        <taxon>Fungi</taxon>
        <taxon>Fungi incertae sedis</taxon>
        <taxon>Mucoromycota</taxon>
        <taxon>Mortierellomycotina</taxon>
        <taxon>Mortierellomycetes</taxon>
        <taxon>Mortierellales</taxon>
        <taxon>Mortierellaceae</taxon>
        <taxon>Linnemannia</taxon>
    </lineage>
</organism>
<gene>
    <name evidence="1" type="ORF">BGZ95_006333</name>
</gene>
<dbReference type="AlphaFoldDB" id="A0AAD4H8C2"/>
<reference evidence="1" key="1">
    <citation type="journal article" date="2020" name="Fungal Divers.">
        <title>Resolving the Mortierellaceae phylogeny through synthesis of multi-gene phylogenetics and phylogenomics.</title>
        <authorList>
            <person name="Vandepol N."/>
            <person name="Liber J."/>
            <person name="Desiro A."/>
            <person name="Na H."/>
            <person name="Kennedy M."/>
            <person name="Barry K."/>
            <person name="Grigoriev I.V."/>
            <person name="Miller A.N."/>
            <person name="O'Donnell K."/>
            <person name="Stajich J.E."/>
            <person name="Bonito G."/>
        </authorList>
    </citation>
    <scope>NUCLEOTIDE SEQUENCE</scope>
    <source>
        <strain evidence="1">NRRL 28262</strain>
    </source>
</reference>
<dbReference type="Proteomes" id="UP001194580">
    <property type="component" value="Unassembled WGS sequence"/>
</dbReference>
<evidence type="ECO:0000313" key="1">
    <source>
        <dbReference type="EMBL" id="KAG0277197.1"/>
    </source>
</evidence>
<name>A0AAD4H8C2_9FUNG</name>
<dbReference type="EMBL" id="JAAAIL010000295">
    <property type="protein sequence ID" value="KAG0277197.1"/>
    <property type="molecule type" value="Genomic_DNA"/>
</dbReference>
<evidence type="ECO:0000313" key="2">
    <source>
        <dbReference type="Proteomes" id="UP001194580"/>
    </source>
</evidence>
<accession>A0AAD4H8C2</accession>
<sequence length="67" mass="7341">MPTVNSVPILNRDASKYSEPWFINTVTALGQQFLSAVCGPYGYADEDAKARYPYYKDLAGAHKGLGI</sequence>
<comment type="caution">
    <text evidence="1">The sequence shown here is derived from an EMBL/GenBank/DDBJ whole genome shotgun (WGS) entry which is preliminary data.</text>
</comment>